<keyword evidence="5" id="KW-0346">Stress response</keyword>
<keyword evidence="7" id="KW-0175">Coiled coil</keyword>
<evidence type="ECO:0000256" key="7">
    <source>
        <dbReference type="SAM" id="Coils"/>
    </source>
</evidence>
<name>A0A1I5JBB2_9PSEU</name>
<dbReference type="InterPro" id="IPR029047">
    <property type="entry name" value="HSP70_peptide-bd_sf"/>
</dbReference>
<evidence type="ECO:0000256" key="4">
    <source>
        <dbReference type="ARBA" id="ARBA00022840"/>
    </source>
</evidence>
<evidence type="ECO:0000256" key="5">
    <source>
        <dbReference type="ARBA" id="ARBA00023016"/>
    </source>
</evidence>
<dbReference type="RefSeq" id="WP_093573333.1">
    <property type="nucleotide sequence ID" value="NZ_FOWC01000002.1"/>
</dbReference>
<dbReference type="Gene3D" id="2.60.34.10">
    <property type="entry name" value="Substrate Binding Domain Of DNAk, Chain A, domain 1"/>
    <property type="match status" value="1"/>
</dbReference>
<dbReference type="SUPFAM" id="SSF100920">
    <property type="entry name" value="Heat shock protein 70kD (HSP70), peptide-binding domain"/>
    <property type="match status" value="1"/>
</dbReference>
<sequence>MRDTIDFGIDLGTTNSAIAVLDDGAVSVLKNNLQMDYTPSAVWCRRRGVIEVGAGARRRLEDDPDSVQVEFKQSMGLPDARREFPKAGVSMTPVELSAEVLRSLRGSVAPREMPDAAVITVPAAFLLNQTEATQEAAKLAGFTGNCPLLQEPTAAAFAFGFQNESKGAHWMVFDFGGGTFDSAVVSTAEGELSVLHHAGDTHLGGRNIDHAVLDQVLAPEVVRQLGLTDFRRDNPRWRRNFVRLRSTAETAKIQLSQAEQTQVLLDLDRGDGQEEMFEYTLRREEVDQVARPFYLRAVQLCRTALESANLRPADIDRLLLVGGPTLAPGLRELLADPSAGLGIPLDHSQDPSTVVARGAAAYAGTVARPRTVRPAKRGEYSLELSYPATTSLPSVPVSGRCSTDGSAGWARFRIALSAPQRQPVYRTSEVSLSADGTFTVDTVLDELSTNRFEIELLDPAGARVPVRPDSLTITHQLNEMMGQTVVNTVGLTEADGSFTPMLMKNAPLPAAKRQTFFTTATLLRGNTSSVIRIPVAEGERRRGERNQQVGVIEIRAKDVRFDLPRGSEVVMTFEMDDSRQVSVVAEVPLLDNEFEAVIDLKQQQVPDPQTLRRLLNELEARHEQVRTQVEGTRSDRARGLLNRLDEQGSVAAVRDEVRSGGADEGAAVAAERRMRDVQADLDDIEAELRVPEVLERLRDQIEHCRELVDRAGADEDRTELAGIERRYAAIAESPDVEAGERLSDRVLDLQVLLLRRDGSLDLEVFNALRAARDTMSDPARARELIREGEHVVATSNWAALPDVNRRLRRLLPDDRPGQPGGGILRGERE</sequence>
<dbReference type="GO" id="GO:0005524">
    <property type="term" value="F:ATP binding"/>
    <property type="evidence" value="ECO:0007669"/>
    <property type="project" value="UniProtKB-KW"/>
</dbReference>
<dbReference type="STRING" id="112413.SAMN05421854_1021023"/>
<keyword evidence="6" id="KW-0143">Chaperone</keyword>
<comment type="similarity">
    <text evidence="1">Belongs to the heat shock protein 70 family.</text>
</comment>
<dbReference type="PRINTS" id="PR00301">
    <property type="entry name" value="HEATSHOCK70"/>
</dbReference>
<dbReference type="PANTHER" id="PTHR19375">
    <property type="entry name" value="HEAT SHOCK PROTEIN 70KDA"/>
    <property type="match status" value="1"/>
</dbReference>
<gene>
    <name evidence="9" type="ORF">SAMN05421854_1021023</name>
</gene>
<feature type="coiled-coil region" evidence="7">
    <location>
        <begin position="667"/>
        <end position="714"/>
    </location>
</feature>
<dbReference type="Pfam" id="PF00012">
    <property type="entry name" value="HSP70"/>
    <property type="match status" value="1"/>
</dbReference>
<evidence type="ECO:0000256" key="3">
    <source>
        <dbReference type="ARBA" id="ARBA00022741"/>
    </source>
</evidence>
<evidence type="ECO:0000313" key="9">
    <source>
        <dbReference type="EMBL" id="SFO69666.1"/>
    </source>
</evidence>
<accession>A0A1I5JBB2</accession>
<feature type="compositionally biased region" description="Gly residues" evidence="8">
    <location>
        <begin position="818"/>
        <end position="829"/>
    </location>
</feature>
<reference evidence="9 10" key="1">
    <citation type="submission" date="2016-10" db="EMBL/GenBank/DDBJ databases">
        <authorList>
            <person name="de Groot N.N."/>
        </authorList>
    </citation>
    <scope>NUCLEOTIDE SEQUENCE [LARGE SCALE GENOMIC DNA]</scope>
    <source>
        <strain evidence="9 10">DSM 44637</strain>
    </source>
</reference>
<dbReference type="SUPFAM" id="SSF53067">
    <property type="entry name" value="Actin-like ATPase domain"/>
    <property type="match status" value="2"/>
</dbReference>
<dbReference type="CDD" id="cd24029">
    <property type="entry name" value="ASKHA_NBD_HSP70_DnaK_HscA_HscC"/>
    <property type="match status" value="1"/>
</dbReference>
<keyword evidence="3" id="KW-0547">Nucleotide-binding</keyword>
<evidence type="ECO:0000313" key="10">
    <source>
        <dbReference type="Proteomes" id="UP000199137"/>
    </source>
</evidence>
<organism evidence="9 10">
    <name type="scientific">Amycolatopsis rubida</name>
    <dbReference type="NCBI Taxonomy" id="112413"/>
    <lineage>
        <taxon>Bacteria</taxon>
        <taxon>Bacillati</taxon>
        <taxon>Actinomycetota</taxon>
        <taxon>Actinomycetes</taxon>
        <taxon>Pseudonocardiales</taxon>
        <taxon>Pseudonocardiaceae</taxon>
        <taxon>Amycolatopsis</taxon>
    </lineage>
</organism>
<keyword evidence="4" id="KW-0067">ATP-binding</keyword>
<protein>
    <submittedName>
        <fullName evidence="9">Molecular chaperone DnaK</fullName>
    </submittedName>
</protein>
<evidence type="ECO:0000256" key="8">
    <source>
        <dbReference type="SAM" id="MobiDB-lite"/>
    </source>
</evidence>
<dbReference type="Proteomes" id="UP000199137">
    <property type="component" value="Unassembled WGS sequence"/>
</dbReference>
<dbReference type="InterPro" id="IPR043129">
    <property type="entry name" value="ATPase_NBD"/>
</dbReference>
<dbReference type="GO" id="GO:0140662">
    <property type="term" value="F:ATP-dependent protein folding chaperone"/>
    <property type="evidence" value="ECO:0007669"/>
    <property type="project" value="InterPro"/>
</dbReference>
<evidence type="ECO:0000256" key="6">
    <source>
        <dbReference type="ARBA" id="ARBA00023186"/>
    </source>
</evidence>
<evidence type="ECO:0000256" key="1">
    <source>
        <dbReference type="ARBA" id="ARBA00007381"/>
    </source>
</evidence>
<evidence type="ECO:0000256" key="2">
    <source>
        <dbReference type="ARBA" id="ARBA00022553"/>
    </source>
</evidence>
<dbReference type="EMBL" id="FOWC01000002">
    <property type="protein sequence ID" value="SFO69666.1"/>
    <property type="molecule type" value="Genomic_DNA"/>
</dbReference>
<keyword evidence="2" id="KW-0597">Phosphoprotein</keyword>
<proteinExistence type="inferred from homology"/>
<dbReference type="Gene3D" id="3.90.640.10">
    <property type="entry name" value="Actin, Chain A, domain 4"/>
    <property type="match status" value="1"/>
</dbReference>
<dbReference type="InterPro" id="IPR018181">
    <property type="entry name" value="Heat_shock_70_CS"/>
</dbReference>
<dbReference type="InterPro" id="IPR013126">
    <property type="entry name" value="Hsp_70_fam"/>
</dbReference>
<dbReference type="PROSITE" id="PS00297">
    <property type="entry name" value="HSP70_1"/>
    <property type="match status" value="1"/>
</dbReference>
<dbReference type="AlphaFoldDB" id="A0A1I5JBB2"/>
<feature type="region of interest" description="Disordered" evidence="8">
    <location>
        <begin position="810"/>
        <end position="829"/>
    </location>
</feature>
<dbReference type="OrthoDB" id="9766019at2"/>
<dbReference type="Gene3D" id="3.30.420.40">
    <property type="match status" value="2"/>
</dbReference>